<feature type="domain" description="RNA polymerase sigma factor 70 region 4 type 2" evidence="7">
    <location>
        <begin position="119"/>
        <end position="171"/>
    </location>
</feature>
<dbReference type="InterPro" id="IPR013325">
    <property type="entry name" value="RNA_pol_sigma_r2"/>
</dbReference>
<dbReference type="Pfam" id="PF08281">
    <property type="entry name" value="Sigma70_r4_2"/>
    <property type="match status" value="1"/>
</dbReference>
<organism evidence="8 9">
    <name type="scientific">Candidatus Kaiserbacteria bacterium CG_4_9_14_0_2_um_filter_41_32</name>
    <dbReference type="NCBI Taxonomy" id="1974601"/>
    <lineage>
        <taxon>Bacteria</taxon>
        <taxon>Candidatus Kaiseribacteriota</taxon>
    </lineage>
</organism>
<evidence type="ECO:0000256" key="4">
    <source>
        <dbReference type="ARBA" id="ARBA00023125"/>
    </source>
</evidence>
<keyword evidence="2" id="KW-0805">Transcription regulation</keyword>
<name>A0A2M8FDW1_9BACT</name>
<dbReference type="InterPro" id="IPR014284">
    <property type="entry name" value="RNA_pol_sigma-70_dom"/>
</dbReference>
<evidence type="ECO:0000256" key="5">
    <source>
        <dbReference type="ARBA" id="ARBA00023163"/>
    </source>
</evidence>
<gene>
    <name evidence="8" type="ORF">CO026_03630</name>
</gene>
<dbReference type="EMBL" id="PFRD01000132">
    <property type="protein sequence ID" value="PJC55824.1"/>
    <property type="molecule type" value="Genomic_DNA"/>
</dbReference>
<comment type="caution">
    <text evidence="8">The sequence shown here is derived from an EMBL/GenBank/DDBJ whole genome shotgun (WGS) entry which is preliminary data.</text>
</comment>
<dbReference type="CDD" id="cd06171">
    <property type="entry name" value="Sigma70_r4"/>
    <property type="match status" value="1"/>
</dbReference>
<evidence type="ECO:0000256" key="3">
    <source>
        <dbReference type="ARBA" id="ARBA00023082"/>
    </source>
</evidence>
<dbReference type="PANTHER" id="PTHR43133:SF8">
    <property type="entry name" value="RNA POLYMERASE SIGMA FACTOR HI_1459-RELATED"/>
    <property type="match status" value="1"/>
</dbReference>
<dbReference type="GO" id="GO:0006352">
    <property type="term" value="P:DNA-templated transcription initiation"/>
    <property type="evidence" value="ECO:0007669"/>
    <property type="project" value="InterPro"/>
</dbReference>
<dbReference type="Gene3D" id="1.10.1740.10">
    <property type="match status" value="1"/>
</dbReference>
<sequence>MDYIDDFNELIKKSALGNADAFRTLYEHLIDKVFAYVRYRSHSEDDATDITQEIFVDFYKSLPNFTYASREQFYGFVFTITKRKLAKYYANKHTRAIKNQSEFDEQKHGEFLDNSSVSDEVTRALEKLDALAREIVVLHHWSRYTFSEIATLISMKESAVRVRHHRALKSLSVSLDSR</sequence>
<evidence type="ECO:0000256" key="2">
    <source>
        <dbReference type="ARBA" id="ARBA00023015"/>
    </source>
</evidence>
<dbReference type="PANTHER" id="PTHR43133">
    <property type="entry name" value="RNA POLYMERASE ECF-TYPE SIGMA FACTO"/>
    <property type="match status" value="1"/>
</dbReference>
<dbReference type="InterPro" id="IPR013324">
    <property type="entry name" value="RNA_pol_sigma_r3/r4-like"/>
</dbReference>
<dbReference type="InterPro" id="IPR007627">
    <property type="entry name" value="RNA_pol_sigma70_r2"/>
</dbReference>
<dbReference type="AlphaFoldDB" id="A0A2M8FDW1"/>
<dbReference type="InterPro" id="IPR039425">
    <property type="entry name" value="RNA_pol_sigma-70-like"/>
</dbReference>
<keyword evidence="5" id="KW-0804">Transcription</keyword>
<evidence type="ECO:0000256" key="1">
    <source>
        <dbReference type="ARBA" id="ARBA00010641"/>
    </source>
</evidence>
<dbReference type="GO" id="GO:0016987">
    <property type="term" value="F:sigma factor activity"/>
    <property type="evidence" value="ECO:0007669"/>
    <property type="project" value="UniProtKB-KW"/>
</dbReference>
<proteinExistence type="inferred from homology"/>
<reference evidence="9" key="1">
    <citation type="submission" date="2017-09" db="EMBL/GenBank/DDBJ databases">
        <title>Depth-based differentiation of microbial function through sediment-hosted aquifers and enrichment of novel symbionts in the deep terrestrial subsurface.</title>
        <authorList>
            <person name="Probst A.J."/>
            <person name="Ladd B."/>
            <person name="Jarett J.K."/>
            <person name="Geller-Mcgrath D.E."/>
            <person name="Sieber C.M.K."/>
            <person name="Emerson J.B."/>
            <person name="Anantharaman K."/>
            <person name="Thomas B.C."/>
            <person name="Malmstrom R."/>
            <person name="Stieglmeier M."/>
            <person name="Klingl A."/>
            <person name="Woyke T."/>
            <person name="Ryan C.M."/>
            <person name="Banfield J.F."/>
        </authorList>
    </citation>
    <scope>NUCLEOTIDE SEQUENCE [LARGE SCALE GENOMIC DNA]</scope>
</reference>
<keyword evidence="3" id="KW-0731">Sigma factor</keyword>
<protein>
    <recommendedName>
        <fullName evidence="10">RNA polymerase sigma factor</fullName>
    </recommendedName>
</protein>
<dbReference type="InterPro" id="IPR013249">
    <property type="entry name" value="RNA_pol_sigma70_r4_t2"/>
</dbReference>
<dbReference type="GO" id="GO:0003677">
    <property type="term" value="F:DNA binding"/>
    <property type="evidence" value="ECO:0007669"/>
    <property type="project" value="UniProtKB-KW"/>
</dbReference>
<comment type="similarity">
    <text evidence="1">Belongs to the sigma-70 factor family. ECF subfamily.</text>
</comment>
<evidence type="ECO:0008006" key="10">
    <source>
        <dbReference type="Google" id="ProtNLM"/>
    </source>
</evidence>
<dbReference type="InterPro" id="IPR036388">
    <property type="entry name" value="WH-like_DNA-bd_sf"/>
</dbReference>
<accession>A0A2M8FDW1</accession>
<dbReference type="Proteomes" id="UP000230391">
    <property type="component" value="Unassembled WGS sequence"/>
</dbReference>
<dbReference type="Pfam" id="PF04542">
    <property type="entry name" value="Sigma70_r2"/>
    <property type="match status" value="1"/>
</dbReference>
<evidence type="ECO:0000259" key="7">
    <source>
        <dbReference type="Pfam" id="PF08281"/>
    </source>
</evidence>
<keyword evidence="4" id="KW-0238">DNA-binding</keyword>
<dbReference type="Gene3D" id="1.10.10.10">
    <property type="entry name" value="Winged helix-like DNA-binding domain superfamily/Winged helix DNA-binding domain"/>
    <property type="match status" value="1"/>
</dbReference>
<evidence type="ECO:0000313" key="8">
    <source>
        <dbReference type="EMBL" id="PJC55824.1"/>
    </source>
</evidence>
<dbReference type="SUPFAM" id="SSF88946">
    <property type="entry name" value="Sigma2 domain of RNA polymerase sigma factors"/>
    <property type="match status" value="1"/>
</dbReference>
<dbReference type="SUPFAM" id="SSF88659">
    <property type="entry name" value="Sigma3 and sigma4 domains of RNA polymerase sigma factors"/>
    <property type="match status" value="1"/>
</dbReference>
<evidence type="ECO:0000259" key="6">
    <source>
        <dbReference type="Pfam" id="PF04542"/>
    </source>
</evidence>
<dbReference type="NCBIfam" id="TIGR02937">
    <property type="entry name" value="sigma70-ECF"/>
    <property type="match status" value="1"/>
</dbReference>
<feature type="domain" description="RNA polymerase sigma-70 region 2" evidence="6">
    <location>
        <begin position="25"/>
        <end position="91"/>
    </location>
</feature>
<evidence type="ECO:0000313" key="9">
    <source>
        <dbReference type="Proteomes" id="UP000230391"/>
    </source>
</evidence>